<proteinExistence type="predicted"/>
<reference evidence="2 3" key="1">
    <citation type="submission" date="2017-11" db="EMBL/GenBank/DDBJ databases">
        <title>Genomic Encyclopedia of Archaeal and Bacterial Type Strains, Phase II (KMG-II): From Individual Species to Whole Genera.</title>
        <authorList>
            <person name="Goeker M."/>
        </authorList>
    </citation>
    <scope>NUCLEOTIDE SEQUENCE [LARGE SCALE GENOMIC DNA]</scope>
    <source>
        <strain evidence="2 3">DSM 29128</strain>
    </source>
</reference>
<dbReference type="PROSITE" id="PS50943">
    <property type="entry name" value="HTH_CROC1"/>
    <property type="match status" value="1"/>
</dbReference>
<dbReference type="OrthoDB" id="189170at2"/>
<protein>
    <submittedName>
        <fullName evidence="2">Transcriptional regulator with XRE-family HTH domain</fullName>
    </submittedName>
</protein>
<gene>
    <name evidence="2" type="ORF">BC777_0096</name>
</gene>
<feature type="domain" description="HTH cro/C1-type" evidence="1">
    <location>
        <begin position="6"/>
        <end position="60"/>
    </location>
</feature>
<evidence type="ECO:0000313" key="2">
    <source>
        <dbReference type="EMBL" id="PJI91272.1"/>
    </source>
</evidence>
<dbReference type="Proteomes" id="UP000228531">
    <property type="component" value="Unassembled WGS sequence"/>
</dbReference>
<organism evidence="2 3">
    <name type="scientific">Yoonia maricola</name>
    <dbReference type="NCBI Taxonomy" id="420999"/>
    <lineage>
        <taxon>Bacteria</taxon>
        <taxon>Pseudomonadati</taxon>
        <taxon>Pseudomonadota</taxon>
        <taxon>Alphaproteobacteria</taxon>
        <taxon>Rhodobacterales</taxon>
        <taxon>Paracoccaceae</taxon>
        <taxon>Yoonia</taxon>
    </lineage>
</organism>
<dbReference type="Gene3D" id="1.10.260.40">
    <property type="entry name" value="lambda repressor-like DNA-binding domains"/>
    <property type="match status" value="1"/>
</dbReference>
<comment type="caution">
    <text evidence="2">The sequence shown here is derived from an EMBL/GenBank/DDBJ whole genome shotgun (WGS) entry which is preliminary data.</text>
</comment>
<dbReference type="Pfam" id="PF01381">
    <property type="entry name" value="HTH_3"/>
    <property type="match status" value="1"/>
</dbReference>
<accession>A0A2M8WK11</accession>
<evidence type="ECO:0000313" key="3">
    <source>
        <dbReference type="Proteomes" id="UP000228531"/>
    </source>
</evidence>
<dbReference type="InterPro" id="IPR001387">
    <property type="entry name" value="Cro/C1-type_HTH"/>
</dbReference>
<keyword evidence="3" id="KW-1185">Reference proteome</keyword>
<dbReference type="InterPro" id="IPR010982">
    <property type="entry name" value="Lambda_DNA-bd_dom_sf"/>
</dbReference>
<sequence>MLHDELKKARLDAGLTMEDAGRLLGLSQSTLSRIEAGDTGVSSQRLADLASAYGVSPSSLLDGSAVRSMSDSDIARMGMVVEFIEEALSDITPRPAPHEVRDAVVTIFRQETKLAWETGASFDPTRYQDFIALLFKGGSGA</sequence>
<dbReference type="SMART" id="SM00530">
    <property type="entry name" value="HTH_XRE"/>
    <property type="match status" value="1"/>
</dbReference>
<evidence type="ECO:0000259" key="1">
    <source>
        <dbReference type="PROSITE" id="PS50943"/>
    </source>
</evidence>
<dbReference type="GO" id="GO:0003677">
    <property type="term" value="F:DNA binding"/>
    <property type="evidence" value="ECO:0007669"/>
    <property type="project" value="InterPro"/>
</dbReference>
<dbReference type="CDD" id="cd00093">
    <property type="entry name" value="HTH_XRE"/>
    <property type="match status" value="1"/>
</dbReference>
<dbReference type="EMBL" id="PGTY01000001">
    <property type="protein sequence ID" value="PJI91272.1"/>
    <property type="molecule type" value="Genomic_DNA"/>
</dbReference>
<dbReference type="AlphaFoldDB" id="A0A2M8WK11"/>
<name>A0A2M8WK11_9RHOB</name>
<dbReference type="RefSeq" id="WP_100366215.1">
    <property type="nucleotide sequence ID" value="NZ_PGTY01000001.1"/>
</dbReference>
<dbReference type="SUPFAM" id="SSF47413">
    <property type="entry name" value="lambda repressor-like DNA-binding domains"/>
    <property type="match status" value="1"/>
</dbReference>